<dbReference type="Pfam" id="PF05016">
    <property type="entry name" value="ParE_toxin"/>
    <property type="match status" value="1"/>
</dbReference>
<dbReference type="Proteomes" id="UP000192911">
    <property type="component" value="Unassembled WGS sequence"/>
</dbReference>
<dbReference type="AlphaFoldDB" id="A0A1X7H9V1"/>
<evidence type="ECO:0000313" key="3">
    <source>
        <dbReference type="Proteomes" id="UP000192911"/>
    </source>
</evidence>
<sequence length="123" mass="13649">MTARAVVEAAPNFLATLDEARRFLVEQDVDTAAAHYARLQAELVEMVQMLGWSPGCGRHARFLAACSAQARLRLARVQRLAAEAALPDLREFVLGQYVVLYAHSSERVALLAIKHQRQLTYSA</sequence>
<dbReference type="RefSeq" id="WP_085230777.1">
    <property type="nucleotide sequence ID" value="NZ_BSQD01000023.1"/>
</dbReference>
<dbReference type="Gene3D" id="3.30.2310.20">
    <property type="entry name" value="RelE-like"/>
    <property type="match status" value="1"/>
</dbReference>
<dbReference type="STRING" id="28094.SAMN06295900_1261"/>
<dbReference type="EMBL" id="FXAH01000026">
    <property type="protein sequence ID" value="SMF82406.1"/>
    <property type="molecule type" value="Genomic_DNA"/>
</dbReference>
<dbReference type="OrthoDB" id="5405593at2"/>
<protein>
    <submittedName>
        <fullName evidence="2">ParE toxin of type II toxin-antitoxin system, parDE</fullName>
    </submittedName>
</protein>
<keyword evidence="1" id="KW-1277">Toxin-antitoxin system</keyword>
<gene>
    <name evidence="2" type="ORF">SAMN06295900_1261</name>
</gene>
<proteinExistence type="predicted"/>
<evidence type="ECO:0000313" key="2">
    <source>
        <dbReference type="EMBL" id="SMF82406.1"/>
    </source>
</evidence>
<dbReference type="InterPro" id="IPR007712">
    <property type="entry name" value="RelE/ParE_toxin"/>
</dbReference>
<reference evidence="3" key="1">
    <citation type="submission" date="2017-04" db="EMBL/GenBank/DDBJ databases">
        <authorList>
            <person name="Varghese N."/>
            <person name="Submissions S."/>
        </authorList>
    </citation>
    <scope>NUCLEOTIDE SEQUENCE [LARGE SCALE GENOMIC DNA]</scope>
    <source>
        <strain evidence="3">Ballard 720</strain>
    </source>
</reference>
<organism evidence="2 3">
    <name type="scientific">Trinickia caryophylli</name>
    <name type="common">Paraburkholderia caryophylli</name>
    <dbReference type="NCBI Taxonomy" id="28094"/>
    <lineage>
        <taxon>Bacteria</taxon>
        <taxon>Pseudomonadati</taxon>
        <taxon>Pseudomonadota</taxon>
        <taxon>Betaproteobacteria</taxon>
        <taxon>Burkholderiales</taxon>
        <taxon>Burkholderiaceae</taxon>
        <taxon>Trinickia</taxon>
    </lineage>
</organism>
<name>A0A1X7H9V1_TRICW</name>
<accession>A0A1X7H9V1</accession>
<dbReference type="InterPro" id="IPR035093">
    <property type="entry name" value="RelE/ParE_toxin_dom_sf"/>
</dbReference>
<evidence type="ECO:0000256" key="1">
    <source>
        <dbReference type="ARBA" id="ARBA00022649"/>
    </source>
</evidence>
<keyword evidence="3" id="KW-1185">Reference proteome</keyword>
<dbReference type="GeneID" id="95551867"/>